<evidence type="ECO:0000256" key="2">
    <source>
        <dbReference type="SAM" id="MobiDB-lite"/>
    </source>
</evidence>
<proteinExistence type="predicted"/>
<feature type="region of interest" description="Disordered" evidence="2">
    <location>
        <begin position="370"/>
        <end position="497"/>
    </location>
</feature>
<keyword evidence="1" id="KW-0539">Nucleus</keyword>
<protein>
    <recommendedName>
        <fullName evidence="3">Zn(2)-C6 fungal-type domain-containing protein</fullName>
    </recommendedName>
</protein>
<dbReference type="Proteomes" id="UP000184330">
    <property type="component" value="Unassembled WGS sequence"/>
</dbReference>
<dbReference type="STRING" id="576137.A0A1L7WKK5"/>
<accession>A0A1L7WKK5</accession>
<dbReference type="SMART" id="SM00066">
    <property type="entry name" value="GAL4"/>
    <property type="match status" value="1"/>
</dbReference>
<feature type="compositionally biased region" description="Low complexity" evidence="2">
    <location>
        <begin position="370"/>
        <end position="384"/>
    </location>
</feature>
<reference evidence="4 5" key="1">
    <citation type="submission" date="2016-03" db="EMBL/GenBank/DDBJ databases">
        <authorList>
            <person name="Ploux O."/>
        </authorList>
    </citation>
    <scope>NUCLEOTIDE SEQUENCE [LARGE SCALE GENOMIC DNA]</scope>
    <source>
        <strain evidence="4 5">UAMH 11012</strain>
    </source>
</reference>
<dbReference type="PROSITE" id="PS00463">
    <property type="entry name" value="ZN2_CY6_FUNGAL_1"/>
    <property type="match status" value="1"/>
</dbReference>
<feature type="region of interest" description="Disordered" evidence="2">
    <location>
        <begin position="24"/>
        <end position="77"/>
    </location>
</feature>
<dbReference type="GO" id="GO:0000981">
    <property type="term" value="F:DNA-binding transcription factor activity, RNA polymerase II-specific"/>
    <property type="evidence" value="ECO:0007669"/>
    <property type="project" value="InterPro"/>
</dbReference>
<evidence type="ECO:0000259" key="3">
    <source>
        <dbReference type="PROSITE" id="PS50048"/>
    </source>
</evidence>
<feature type="compositionally biased region" description="Pro residues" evidence="2">
    <location>
        <begin position="478"/>
        <end position="489"/>
    </location>
</feature>
<dbReference type="InterPro" id="IPR036864">
    <property type="entry name" value="Zn2-C6_fun-type_DNA-bd_sf"/>
</dbReference>
<feature type="compositionally biased region" description="Polar residues" evidence="2">
    <location>
        <begin position="385"/>
        <end position="407"/>
    </location>
</feature>
<organism evidence="4 5">
    <name type="scientific">Phialocephala subalpina</name>
    <dbReference type="NCBI Taxonomy" id="576137"/>
    <lineage>
        <taxon>Eukaryota</taxon>
        <taxon>Fungi</taxon>
        <taxon>Dikarya</taxon>
        <taxon>Ascomycota</taxon>
        <taxon>Pezizomycotina</taxon>
        <taxon>Leotiomycetes</taxon>
        <taxon>Helotiales</taxon>
        <taxon>Mollisiaceae</taxon>
        <taxon>Phialocephala</taxon>
        <taxon>Phialocephala fortinii species complex</taxon>
    </lineage>
</organism>
<sequence>MSAIMIPNRMLPQMVAQRYYEDDEPSFRRYSSRGHGYPLSHDRDLPSGPGHNVYSRSHMGSQDSRNGDHHSENEEIPRARSRIPVACGRCRKRKIRCSGDNGGPCTNCKSAGNDSCAFLRVSSQDLGPMKNETPAYDFDSSAGAGSRLNCRMVPSGPYSIPPQGPSLGYDPYVYRNNSLSAYQYGVRPFYPSPPYGDFGDDNIEYGQCLSTYQLLPSAIPADQMGLPSNYTNPPPLRTWGSTPQLQKSLPFLEVPTLTYGHGQLPYNGNSYDPRSNVGAEQKTISSSGVASSLPAPVNTGIERMLPSLTFPANTAPVSRPQAGQYLPSADNLLPSTQTRGQYIDYNTVQTVKSQNNNAVAENGSLSASSYLPLSSNSPESLGSSQTNYPTPAYSVPSSQPNVYTPPQSHDGLFHPGTEASESSYSPSNNTERSRNNSRSRQGGGSHDGLPSFSSSTSGTLANDRPYIPPIHYPQQHYPQPPVALHPQPPRRQSGVLA</sequence>
<evidence type="ECO:0000256" key="1">
    <source>
        <dbReference type="ARBA" id="ARBA00023242"/>
    </source>
</evidence>
<feature type="domain" description="Zn(2)-C6 fungal-type" evidence="3">
    <location>
        <begin position="86"/>
        <end position="118"/>
    </location>
</feature>
<dbReference type="PROSITE" id="PS50048">
    <property type="entry name" value="ZN2_CY6_FUNGAL_2"/>
    <property type="match status" value="1"/>
</dbReference>
<dbReference type="EMBL" id="FJOG01000003">
    <property type="protein sequence ID" value="CZR53312.1"/>
    <property type="molecule type" value="Genomic_DNA"/>
</dbReference>
<dbReference type="Gene3D" id="4.10.240.10">
    <property type="entry name" value="Zn(2)-C6 fungal-type DNA-binding domain"/>
    <property type="match status" value="1"/>
</dbReference>
<dbReference type="SUPFAM" id="SSF57701">
    <property type="entry name" value="Zn2/Cys6 DNA-binding domain"/>
    <property type="match status" value="1"/>
</dbReference>
<feature type="compositionally biased region" description="Polar residues" evidence="2">
    <location>
        <begin position="54"/>
        <end position="64"/>
    </location>
</feature>
<evidence type="ECO:0000313" key="4">
    <source>
        <dbReference type="EMBL" id="CZR53312.1"/>
    </source>
</evidence>
<dbReference type="CDD" id="cd00067">
    <property type="entry name" value="GAL4"/>
    <property type="match status" value="1"/>
</dbReference>
<evidence type="ECO:0000313" key="5">
    <source>
        <dbReference type="Proteomes" id="UP000184330"/>
    </source>
</evidence>
<keyword evidence="5" id="KW-1185">Reference proteome</keyword>
<feature type="compositionally biased region" description="Polar residues" evidence="2">
    <location>
        <begin position="451"/>
        <end position="460"/>
    </location>
</feature>
<dbReference type="InterPro" id="IPR001138">
    <property type="entry name" value="Zn2Cys6_DnaBD"/>
</dbReference>
<name>A0A1L7WKK5_9HELO</name>
<dbReference type="AlphaFoldDB" id="A0A1L7WKK5"/>
<dbReference type="GO" id="GO:0008270">
    <property type="term" value="F:zinc ion binding"/>
    <property type="evidence" value="ECO:0007669"/>
    <property type="project" value="InterPro"/>
</dbReference>
<dbReference type="OrthoDB" id="5394557at2759"/>
<feature type="compositionally biased region" description="Basic and acidic residues" evidence="2">
    <location>
        <begin position="65"/>
        <end position="77"/>
    </location>
</feature>
<dbReference type="Pfam" id="PF00172">
    <property type="entry name" value="Zn_clus"/>
    <property type="match status" value="1"/>
</dbReference>
<gene>
    <name evidence="4" type="ORF">PAC_03190</name>
</gene>